<dbReference type="PATRIC" id="fig|1365257.3.peg.2148"/>
<keyword evidence="1" id="KW-0472">Membrane</keyword>
<name>A0A162BSK3_9GAMM</name>
<dbReference type="Proteomes" id="UP000076661">
    <property type="component" value="Unassembled WGS sequence"/>
</dbReference>
<gene>
    <name evidence="2" type="ORF">N478_02785</name>
</gene>
<organism evidence="2 3">
    <name type="scientific">Pseudoalteromonas luteoviolacea S4060-1</name>
    <dbReference type="NCBI Taxonomy" id="1365257"/>
    <lineage>
        <taxon>Bacteria</taxon>
        <taxon>Pseudomonadati</taxon>
        <taxon>Pseudomonadota</taxon>
        <taxon>Gammaproteobacteria</taxon>
        <taxon>Alteromonadales</taxon>
        <taxon>Pseudoalteromonadaceae</taxon>
        <taxon>Pseudoalteromonas</taxon>
    </lineage>
</organism>
<evidence type="ECO:0000313" key="3">
    <source>
        <dbReference type="Proteomes" id="UP000076661"/>
    </source>
</evidence>
<sequence length="105" mass="12011">MGYLVLGVFIFIHFYISFLVCSYFAKSYEQKLNSASKALITLFTGPLTFTLMMLVIFMTPLRNTEAGIMDGGLFLIFILFTPLFPIVSFGLVKLAYKFRFCVKYV</sequence>
<keyword evidence="1" id="KW-0812">Transmembrane</keyword>
<evidence type="ECO:0000256" key="1">
    <source>
        <dbReference type="SAM" id="Phobius"/>
    </source>
</evidence>
<feature type="transmembrane region" description="Helical" evidence="1">
    <location>
        <begin position="6"/>
        <end position="26"/>
    </location>
</feature>
<accession>A0A162BSK3</accession>
<keyword evidence="1" id="KW-1133">Transmembrane helix</keyword>
<reference evidence="2 3" key="1">
    <citation type="submission" date="2013-07" db="EMBL/GenBank/DDBJ databases">
        <title>Comparative Genomic and Metabolomic Analysis of Twelve Strains of Pseudoalteromonas luteoviolacea.</title>
        <authorList>
            <person name="Vynne N.G."/>
            <person name="Mansson M."/>
            <person name="Gram L."/>
        </authorList>
    </citation>
    <scope>NUCLEOTIDE SEQUENCE [LARGE SCALE GENOMIC DNA]</scope>
    <source>
        <strain evidence="2 3">S4060-1</strain>
    </source>
</reference>
<feature type="transmembrane region" description="Helical" evidence="1">
    <location>
        <begin position="73"/>
        <end position="96"/>
    </location>
</feature>
<evidence type="ECO:0000313" key="2">
    <source>
        <dbReference type="EMBL" id="KZN67703.1"/>
    </source>
</evidence>
<dbReference type="AlphaFoldDB" id="A0A162BSK3"/>
<feature type="transmembrane region" description="Helical" evidence="1">
    <location>
        <begin position="38"/>
        <end position="61"/>
    </location>
</feature>
<dbReference type="EMBL" id="AUXX01000012">
    <property type="protein sequence ID" value="KZN67703.1"/>
    <property type="molecule type" value="Genomic_DNA"/>
</dbReference>
<comment type="caution">
    <text evidence="2">The sequence shown here is derived from an EMBL/GenBank/DDBJ whole genome shotgun (WGS) entry which is preliminary data.</text>
</comment>
<proteinExistence type="predicted"/>
<protein>
    <submittedName>
        <fullName evidence="2">Uncharacterized protein</fullName>
    </submittedName>
</protein>